<keyword evidence="1" id="KW-1133">Transmembrane helix</keyword>
<organism evidence="2 3">
    <name type="scientific">Thelohanellus kitauei</name>
    <name type="common">Myxosporean</name>
    <dbReference type="NCBI Taxonomy" id="669202"/>
    <lineage>
        <taxon>Eukaryota</taxon>
        <taxon>Metazoa</taxon>
        <taxon>Cnidaria</taxon>
        <taxon>Myxozoa</taxon>
        <taxon>Myxosporea</taxon>
        <taxon>Bivalvulida</taxon>
        <taxon>Platysporina</taxon>
        <taxon>Myxobolidae</taxon>
        <taxon>Thelohanellus</taxon>
    </lineage>
</organism>
<dbReference type="EMBL" id="JWZT01004343">
    <property type="protein sequence ID" value="KII64295.1"/>
    <property type="molecule type" value="Genomic_DNA"/>
</dbReference>
<reference evidence="2 3" key="1">
    <citation type="journal article" date="2014" name="Genome Biol. Evol.">
        <title>The genome of the myxosporean Thelohanellus kitauei shows adaptations to nutrient acquisition within its fish host.</title>
        <authorList>
            <person name="Yang Y."/>
            <person name="Xiong J."/>
            <person name="Zhou Z."/>
            <person name="Huo F."/>
            <person name="Miao W."/>
            <person name="Ran C."/>
            <person name="Liu Y."/>
            <person name="Zhang J."/>
            <person name="Feng J."/>
            <person name="Wang M."/>
            <person name="Wang M."/>
            <person name="Wang L."/>
            <person name="Yao B."/>
        </authorList>
    </citation>
    <scope>NUCLEOTIDE SEQUENCE [LARGE SCALE GENOMIC DNA]</scope>
    <source>
        <strain evidence="2">Wuqing</strain>
    </source>
</reference>
<sequence>MLENNTLNFNFKESYGRNQFDIKCNTSEEESFIVIGECRVIRKRLDNSPTLQDNYGFKLRFDKNTTYEFSSYLIHLNYTEEIEKQIQFYIYHIKITHQSPNKYCVLKNTRTVRQYTTSNLNPLIHNYVSIFKNCFKLVCDNCAIPETFESSTAGYYVIILGLFLILFLIGLEIYFKKKSYDTKTQEDDEFYSLSQEDVKPNRLGDNILNFHFTVLKVGNEFDIKCKTFEEESFIVIGECRVIRKPGEKSMIGSEVFTTLQDANLCLIDVRFDRISVAKPDEIQAAAWPCTHMFLGGHLIG</sequence>
<evidence type="ECO:0000313" key="3">
    <source>
        <dbReference type="Proteomes" id="UP000031668"/>
    </source>
</evidence>
<feature type="transmembrane region" description="Helical" evidence="1">
    <location>
        <begin position="153"/>
        <end position="175"/>
    </location>
</feature>
<protein>
    <submittedName>
        <fullName evidence="2">Uncharacterized protein</fullName>
    </submittedName>
</protein>
<keyword evidence="1" id="KW-0812">Transmembrane</keyword>
<proteinExistence type="predicted"/>
<gene>
    <name evidence="2" type="ORF">RF11_13018</name>
</gene>
<accession>A0A0C2MIW6</accession>
<dbReference type="AlphaFoldDB" id="A0A0C2MIW6"/>
<evidence type="ECO:0000313" key="2">
    <source>
        <dbReference type="EMBL" id="KII64295.1"/>
    </source>
</evidence>
<evidence type="ECO:0000256" key="1">
    <source>
        <dbReference type="SAM" id="Phobius"/>
    </source>
</evidence>
<dbReference type="Proteomes" id="UP000031668">
    <property type="component" value="Unassembled WGS sequence"/>
</dbReference>
<comment type="caution">
    <text evidence="2">The sequence shown here is derived from an EMBL/GenBank/DDBJ whole genome shotgun (WGS) entry which is preliminary data.</text>
</comment>
<keyword evidence="3" id="KW-1185">Reference proteome</keyword>
<name>A0A0C2MIW6_THEKT</name>
<keyword evidence="1" id="KW-0472">Membrane</keyword>